<dbReference type="InterPro" id="IPR006484">
    <property type="entry name" value="PYST_B"/>
</dbReference>
<evidence type="ECO:0000313" key="4">
    <source>
        <dbReference type="Proteomes" id="UP000030659"/>
    </source>
</evidence>
<keyword evidence="1" id="KW-0812">Transmembrane</keyword>
<dbReference type="Proteomes" id="UP000515268">
    <property type="component" value="Chromosome PVPCR_01"/>
</dbReference>
<keyword evidence="1" id="KW-1133">Transmembrane helix</keyword>
<gene>
    <name evidence="2" type="ORF">PVPCR_0101480</name>
    <name evidence="3" type="ORF">YYG_04643</name>
</gene>
<dbReference type="Pfam" id="PF09592">
    <property type="entry name" value="DUF2031"/>
    <property type="match status" value="1"/>
</dbReference>
<dbReference type="Proteomes" id="UP000030659">
    <property type="component" value="Unassembled WGS sequence"/>
</dbReference>
<dbReference type="EMBL" id="KI965407">
    <property type="protein sequence ID" value="EUD70020.1"/>
    <property type="molecule type" value="Genomic_DNA"/>
</dbReference>
<sequence length="287" mass="33156">MGTFHILKKIVIFPVIICSLEYTKNILYDVKKGKHVYSQTSSINFRNDRILEGSRKEFDIDYFYESFVSIANLGDDDEECDETQPIPRDKNTQKVHNGTEEYRNKVKLKGTKNLKNDLDSGDIISCNYPYGNNTIDDNKVGITDGILGDLELTNDYSYNNKEYNPVLSIYQDNSLVKSNVSSKYEHSKQLRVGGRHTLDVDFQKYEEEYNKFNLQEYKNNKNNALATEDFKKKFLDVAMNIVIGILIIGTIGPAFPFMLIKKEKLGAQVKNMWKFYKKAFTGKHQKV</sequence>
<name>W7AEA2_PLAVN</name>
<accession>W7AEA2</accession>
<organism evidence="3 4">
    <name type="scientific">Plasmodium vinckei petteri</name>
    <dbReference type="NCBI Taxonomy" id="138298"/>
    <lineage>
        <taxon>Eukaryota</taxon>
        <taxon>Sar</taxon>
        <taxon>Alveolata</taxon>
        <taxon>Apicomplexa</taxon>
        <taxon>Aconoidasida</taxon>
        <taxon>Haemosporida</taxon>
        <taxon>Plasmodiidae</taxon>
        <taxon>Plasmodium</taxon>
        <taxon>Plasmodium (Vinckeia)</taxon>
    </lineage>
</organism>
<proteinExistence type="predicted"/>
<evidence type="ECO:0000256" key="1">
    <source>
        <dbReference type="SAM" id="Phobius"/>
    </source>
</evidence>
<protein>
    <submittedName>
        <fullName evidence="2">Fam-b protein</fullName>
    </submittedName>
</protein>
<dbReference type="EMBL" id="LR865406">
    <property type="protein sequence ID" value="CAD2095547.1"/>
    <property type="molecule type" value="Genomic_DNA"/>
</dbReference>
<keyword evidence="1" id="KW-0472">Membrane</keyword>
<dbReference type="OrthoDB" id="372881at2759"/>
<keyword evidence="5" id="KW-1185">Reference proteome</keyword>
<evidence type="ECO:0000313" key="5">
    <source>
        <dbReference type="Proteomes" id="UP000515268"/>
    </source>
</evidence>
<evidence type="ECO:0000313" key="2">
    <source>
        <dbReference type="EMBL" id="CAD2095547.1"/>
    </source>
</evidence>
<feature type="transmembrane region" description="Helical" evidence="1">
    <location>
        <begin position="237"/>
        <end position="260"/>
    </location>
</feature>
<dbReference type="AlphaFoldDB" id="W7AEA2"/>
<reference evidence="2 5" key="2">
    <citation type="submission" date="2020-08" db="EMBL/GenBank/DDBJ databases">
        <authorList>
            <person name="Ramaprasad A."/>
        </authorList>
    </citation>
    <scope>NUCLEOTIDE SEQUENCE [LARGE SCALE GENOMIC DNA]</scope>
</reference>
<dbReference type="VEuPathDB" id="PlasmoDB:PVPCR_0101480"/>
<reference evidence="3 4" key="1">
    <citation type="submission" date="2013-02" db="EMBL/GenBank/DDBJ databases">
        <title>The Genome Sequence of Plasmodium vinckei petteri CR.</title>
        <authorList>
            <consortium name="The Broad Institute Genome Sequencing Platform"/>
            <consortium name="The Broad Institute Genome Sequencing Center for Infectious Disease"/>
            <person name="Neafsey D."/>
            <person name="Cheeseman I."/>
            <person name="Volkman S."/>
            <person name="Adams J."/>
            <person name="Walker B."/>
            <person name="Young S.K."/>
            <person name="Zeng Q."/>
            <person name="Gargeya S."/>
            <person name="Fitzgerald M."/>
            <person name="Haas B."/>
            <person name="Abouelleil A."/>
            <person name="Alvarado L."/>
            <person name="Arachchi H.M."/>
            <person name="Berlin A.M."/>
            <person name="Chapman S.B."/>
            <person name="Dewar J."/>
            <person name="Goldberg J."/>
            <person name="Griggs A."/>
            <person name="Gujja S."/>
            <person name="Hansen M."/>
            <person name="Howarth C."/>
            <person name="Imamovic A."/>
            <person name="Larimer J."/>
            <person name="McCowan C."/>
            <person name="Murphy C."/>
            <person name="Neiman D."/>
            <person name="Pearson M."/>
            <person name="Priest M."/>
            <person name="Roberts A."/>
            <person name="Saif S."/>
            <person name="Shea T."/>
            <person name="Sisk P."/>
            <person name="Sykes S."/>
            <person name="Wortman J."/>
            <person name="Nusbaum C."/>
            <person name="Birren B."/>
        </authorList>
    </citation>
    <scope>NUCLEOTIDE SEQUENCE [LARGE SCALE GENOMIC DNA]</scope>
    <source>
        <strain evidence="3 4">CR</strain>
    </source>
</reference>
<evidence type="ECO:0000313" key="3">
    <source>
        <dbReference type="EMBL" id="EUD70020.1"/>
    </source>
</evidence>